<proteinExistence type="predicted"/>
<accession>A0AA35X3T2</accession>
<sequence length="127" mass="14173">MWITESIQSSNRPRVYVNTFIHCTTIIVMIVRHQVTIVLSGPACMTLGLGRHHQYTASGGYIAHCTGDIVAVELRQRWHSIKPVLNRGHEILVGHSTDVLEIVRIIWHAEMVGCPSFMIISCPPSSS</sequence>
<comment type="caution">
    <text evidence="1">The sequence shown here is derived from an EMBL/GenBank/DDBJ whole genome shotgun (WGS) entry which is preliminary data.</text>
</comment>
<keyword evidence="2" id="KW-1185">Reference proteome</keyword>
<dbReference type="AlphaFoldDB" id="A0AA35X3T2"/>
<gene>
    <name evidence="1" type="ORF">GBAR_LOCUS23918</name>
</gene>
<evidence type="ECO:0000313" key="1">
    <source>
        <dbReference type="EMBL" id="CAI8043104.1"/>
    </source>
</evidence>
<name>A0AA35X3T2_GEOBA</name>
<dbReference type="EMBL" id="CASHTH010003301">
    <property type="protein sequence ID" value="CAI8043104.1"/>
    <property type="molecule type" value="Genomic_DNA"/>
</dbReference>
<protein>
    <submittedName>
        <fullName evidence="1">Uncharacterized protein</fullName>
    </submittedName>
</protein>
<organism evidence="1 2">
    <name type="scientific">Geodia barretti</name>
    <name type="common">Barrett's horny sponge</name>
    <dbReference type="NCBI Taxonomy" id="519541"/>
    <lineage>
        <taxon>Eukaryota</taxon>
        <taxon>Metazoa</taxon>
        <taxon>Porifera</taxon>
        <taxon>Demospongiae</taxon>
        <taxon>Heteroscleromorpha</taxon>
        <taxon>Tetractinellida</taxon>
        <taxon>Astrophorina</taxon>
        <taxon>Geodiidae</taxon>
        <taxon>Geodia</taxon>
    </lineage>
</organism>
<reference evidence="1" key="1">
    <citation type="submission" date="2023-03" db="EMBL/GenBank/DDBJ databases">
        <authorList>
            <person name="Steffen K."/>
            <person name="Cardenas P."/>
        </authorList>
    </citation>
    <scope>NUCLEOTIDE SEQUENCE</scope>
</reference>
<evidence type="ECO:0000313" key="2">
    <source>
        <dbReference type="Proteomes" id="UP001174909"/>
    </source>
</evidence>
<dbReference type="Proteomes" id="UP001174909">
    <property type="component" value="Unassembled WGS sequence"/>
</dbReference>